<dbReference type="KEGG" id="bcx:BCA_1176"/>
<reference evidence="2 3" key="1">
    <citation type="submission" date="2009-02" db="EMBL/GenBank/DDBJ databases">
        <title>Genome sequence of Bacillus cereus 03BB102.</title>
        <authorList>
            <person name="Dodson R.J."/>
            <person name="Jackson P."/>
            <person name="Munk A.C."/>
            <person name="Brettin T."/>
            <person name="Bruce D."/>
            <person name="Detter C."/>
            <person name="Tapia R."/>
            <person name="Han C."/>
            <person name="Sutton G."/>
            <person name="Sims D."/>
        </authorList>
    </citation>
    <scope>NUCLEOTIDE SEQUENCE [LARGE SCALE GENOMIC DNA]</scope>
    <source>
        <strain evidence="2 3">03BB102</strain>
    </source>
</reference>
<evidence type="ECO:0008006" key="4">
    <source>
        <dbReference type="Google" id="ProtNLM"/>
    </source>
</evidence>
<name>A0A158RP14_BACC3</name>
<evidence type="ECO:0000313" key="2">
    <source>
        <dbReference type="EMBL" id="ACO28850.1"/>
    </source>
</evidence>
<evidence type="ECO:0000313" key="3">
    <source>
        <dbReference type="Proteomes" id="UP000002210"/>
    </source>
</evidence>
<sequence length="42" mass="4658">MLGTSSQDEQNSNNNANKKDMNQSLYGADLPISDIDRTTNKK</sequence>
<protein>
    <recommendedName>
        <fullName evidence="4">Group-specific protein</fullName>
    </recommendedName>
</protein>
<dbReference type="AlphaFoldDB" id="A0A158RP14"/>
<organism evidence="2 3">
    <name type="scientific">Bacillus cereus (strain 03BB102)</name>
    <dbReference type="NCBI Taxonomy" id="572264"/>
    <lineage>
        <taxon>Bacteria</taxon>
        <taxon>Bacillati</taxon>
        <taxon>Bacillota</taxon>
        <taxon>Bacilli</taxon>
        <taxon>Bacillales</taxon>
        <taxon>Bacillaceae</taxon>
        <taxon>Bacillus</taxon>
        <taxon>Bacillus cereus group</taxon>
    </lineage>
</organism>
<dbReference type="EMBL" id="CP001407">
    <property type="protein sequence ID" value="ACO28850.1"/>
    <property type="molecule type" value="Genomic_DNA"/>
</dbReference>
<evidence type="ECO:0000256" key="1">
    <source>
        <dbReference type="SAM" id="MobiDB-lite"/>
    </source>
</evidence>
<gene>
    <name evidence="2" type="ordered locus">BCA_1176</name>
</gene>
<feature type="region of interest" description="Disordered" evidence="1">
    <location>
        <begin position="1"/>
        <end position="42"/>
    </location>
</feature>
<accession>A0A158RP14</accession>
<dbReference type="Proteomes" id="UP000002210">
    <property type="component" value="Chromosome"/>
</dbReference>
<feature type="compositionally biased region" description="Low complexity" evidence="1">
    <location>
        <begin position="1"/>
        <end position="16"/>
    </location>
</feature>
<proteinExistence type="predicted"/>